<dbReference type="eggNOG" id="ENOG50340VR">
    <property type="taxonomic scope" value="Bacteria"/>
</dbReference>
<sequence>MASPFICSIELSKTDGVTVVVTDEDAKITQTIAMNGTTVTVTVKKGDDKTTTITQDAESLVLKVVGEETSTVTQKHDSVAIKCKSFSVEAETVSVKSTEDSTHEAQGKLTVTSTKDMTLTSSAKLSASSTSDMKLASSAGFTASATGDAKLSATNTTIEASAALTAKGGTDAAVSGGKIALSGTMKADLTAPLTTVGQDVTTVKGSLVKVEGSLVKLG</sequence>
<gene>
    <name evidence="1" type="ORF">CAP_3629</name>
</gene>
<keyword evidence="2" id="KW-1185">Reference proteome</keyword>
<reference evidence="1 2" key="1">
    <citation type="submission" date="2013-05" db="EMBL/GenBank/DDBJ databases">
        <title>Genome assembly of Chondromyces apiculatus DSM 436.</title>
        <authorList>
            <person name="Sharma G."/>
            <person name="Khatri I."/>
            <person name="Kaur C."/>
            <person name="Mayilraj S."/>
            <person name="Subramanian S."/>
        </authorList>
    </citation>
    <scope>NUCLEOTIDE SEQUENCE [LARGE SCALE GENOMIC DNA]</scope>
    <source>
        <strain evidence="1 2">DSM 436</strain>
    </source>
</reference>
<evidence type="ECO:0000313" key="2">
    <source>
        <dbReference type="Proteomes" id="UP000019678"/>
    </source>
</evidence>
<protein>
    <submittedName>
        <fullName evidence="1">Uncharacterized protein</fullName>
    </submittedName>
</protein>
<dbReference type="EMBL" id="ASRX01000027">
    <property type="protein sequence ID" value="EYF05039.1"/>
    <property type="molecule type" value="Genomic_DNA"/>
</dbReference>
<dbReference type="STRING" id="1192034.CAP_3629"/>
<dbReference type="Proteomes" id="UP000019678">
    <property type="component" value="Unassembled WGS sequence"/>
</dbReference>
<organism evidence="1 2">
    <name type="scientific">Chondromyces apiculatus DSM 436</name>
    <dbReference type="NCBI Taxonomy" id="1192034"/>
    <lineage>
        <taxon>Bacteria</taxon>
        <taxon>Pseudomonadati</taxon>
        <taxon>Myxococcota</taxon>
        <taxon>Polyangia</taxon>
        <taxon>Polyangiales</taxon>
        <taxon>Polyangiaceae</taxon>
        <taxon>Chondromyces</taxon>
    </lineage>
</organism>
<name>A0A017T760_9BACT</name>
<accession>A0A017T760</accession>
<proteinExistence type="predicted"/>
<dbReference type="AlphaFoldDB" id="A0A017T760"/>
<evidence type="ECO:0000313" key="1">
    <source>
        <dbReference type="EMBL" id="EYF05039.1"/>
    </source>
</evidence>
<dbReference type="RefSeq" id="WP_044242931.1">
    <property type="nucleotide sequence ID" value="NZ_ASRX01000027.1"/>
</dbReference>
<comment type="caution">
    <text evidence="1">The sequence shown here is derived from an EMBL/GenBank/DDBJ whole genome shotgun (WGS) entry which is preliminary data.</text>
</comment>
<dbReference type="OrthoDB" id="5505665at2"/>